<dbReference type="InterPro" id="IPR027417">
    <property type="entry name" value="P-loop_NTPase"/>
</dbReference>
<dbReference type="Pfam" id="PF00176">
    <property type="entry name" value="SNF2-rel_dom"/>
    <property type="match status" value="1"/>
</dbReference>
<dbReference type="EMBL" id="CP023700">
    <property type="protein sequence ID" value="QEU87551.1"/>
    <property type="molecule type" value="Genomic_DNA"/>
</dbReference>
<evidence type="ECO:0000313" key="5">
    <source>
        <dbReference type="Proteomes" id="UP000327143"/>
    </source>
</evidence>
<organism evidence="4 5">
    <name type="scientific">Streptomyces viridosporus T7A</name>
    <dbReference type="NCBI Taxonomy" id="665577"/>
    <lineage>
        <taxon>Bacteria</taxon>
        <taxon>Bacillati</taxon>
        <taxon>Actinomycetota</taxon>
        <taxon>Actinomycetes</taxon>
        <taxon>Kitasatosporales</taxon>
        <taxon>Streptomycetaceae</taxon>
        <taxon>Streptomyces</taxon>
    </lineage>
</organism>
<dbReference type="Proteomes" id="UP000327143">
    <property type="component" value="Chromosome"/>
</dbReference>
<dbReference type="PROSITE" id="PS51194">
    <property type="entry name" value="HELICASE_CTER"/>
    <property type="match status" value="1"/>
</dbReference>
<dbReference type="InterPro" id="IPR049730">
    <property type="entry name" value="SNF2/RAD54-like_C"/>
</dbReference>
<dbReference type="CDD" id="cd17919">
    <property type="entry name" value="DEXHc_Snf"/>
    <property type="match status" value="1"/>
</dbReference>
<dbReference type="InterPro" id="IPR001650">
    <property type="entry name" value="Helicase_C-like"/>
</dbReference>
<dbReference type="SMART" id="SM00490">
    <property type="entry name" value="HELICc"/>
    <property type="match status" value="1"/>
</dbReference>
<protein>
    <submittedName>
        <fullName evidence="4">DEAD/DEAH box helicase</fullName>
    </submittedName>
</protein>
<dbReference type="Gene3D" id="3.40.50.300">
    <property type="entry name" value="P-loop containing nucleotide triphosphate hydrolases"/>
    <property type="match status" value="1"/>
</dbReference>
<evidence type="ECO:0000256" key="1">
    <source>
        <dbReference type="ARBA" id="ARBA00022801"/>
    </source>
</evidence>
<accession>A0ABX6AIT9</accession>
<dbReference type="InterPro" id="IPR000330">
    <property type="entry name" value="SNF2_N"/>
</dbReference>
<dbReference type="CDD" id="cd18793">
    <property type="entry name" value="SF2_C_SNF"/>
    <property type="match status" value="1"/>
</dbReference>
<reference evidence="4 5" key="1">
    <citation type="submission" date="2017-09" db="EMBL/GenBank/DDBJ databases">
        <authorList>
            <person name="Lee N."/>
            <person name="Cho B.-K."/>
        </authorList>
    </citation>
    <scope>NUCLEOTIDE SEQUENCE [LARGE SCALE GENOMIC DNA]</scope>
    <source>
        <strain evidence="4 5">ATCC 39115</strain>
    </source>
</reference>
<dbReference type="SMART" id="SM00487">
    <property type="entry name" value="DEXDc"/>
    <property type="match status" value="1"/>
</dbReference>
<evidence type="ECO:0000259" key="2">
    <source>
        <dbReference type="PROSITE" id="PS51192"/>
    </source>
</evidence>
<keyword evidence="4" id="KW-0547">Nucleotide-binding</keyword>
<keyword evidence="5" id="KW-1185">Reference proteome</keyword>
<evidence type="ECO:0000259" key="3">
    <source>
        <dbReference type="PROSITE" id="PS51194"/>
    </source>
</evidence>
<keyword evidence="4" id="KW-0067">ATP-binding</keyword>
<feature type="domain" description="Helicase ATP-binding" evidence="2">
    <location>
        <begin position="301"/>
        <end position="460"/>
    </location>
</feature>
<evidence type="ECO:0000313" key="4">
    <source>
        <dbReference type="EMBL" id="QEU87551.1"/>
    </source>
</evidence>
<gene>
    <name evidence="4" type="ORF">CP969_24865</name>
</gene>
<keyword evidence="4" id="KW-0347">Helicase</keyword>
<proteinExistence type="predicted"/>
<sequence length="732" mass="78849">MPGRREGGGRVGRGERDAVARGARLYEAAQAVAGDHGRAVEAVRAALRPLHDAEVKRELDAIPVARLQDVTEGRLRLGSVEKSGLRTVGGVLEAGPYRLRQIPGVGQRTVDQVLAAARRLSEAAYETVAVHIDVDRPEPGTTALVVALHVLVEAGPDARRAVDRAAALSERLGPLLADAGPATGRIRMLLAGRDKRARALAAVAGIRSLVDEAEQADLPGLFAQASVDLLRGPASDVEAWVDFELRSAEYYSLLAEISGRPPDAAAVEGFLPDGIAERVRAQHLDDSHRRVSLRGYQAFGARFALAQRKVMLGDEMGLGKTVQAIAVLAHLAAEGQSHFLVVCPASVLVNWTREIEARSALRVTVLHGPDRHDAFADWKGRGGVGVTTFDALRGFPAPGGGEVGLLVVDEAHFVKNPQARRSQAVARWAERCERVLFMTGTPMENRVAEFRDLVRMLDPGVAEFLGERDTLAGSVAFRKAVAPVYLRRNQEDVLTELPSLQQTDEWEELSASDEEAYREAVRAGNFMAMRRAAYLRPGKSAKLGRLREIVQEAGENGRKTVVFSHFRDVLGVVEEALAADARVFGPLTGSVPAGRRQRLVDDFAGAPGPAVLLAQIQAAGVGLNLQAASVVVLCEPQIKPTLEHQAVARAHRMGQVRPVRVHRLLATGGVDERLVRMLEDKTRLFDAYARRSAVAEATPDAVDVSDAELARRIVEEEQARLGVTGGRDAAPG</sequence>
<dbReference type="Gene3D" id="3.40.50.10810">
    <property type="entry name" value="Tandem AAA-ATPase domain"/>
    <property type="match status" value="1"/>
</dbReference>
<name>A0ABX6AIT9_STRVD</name>
<dbReference type="InterPro" id="IPR038718">
    <property type="entry name" value="SNF2-like_sf"/>
</dbReference>
<keyword evidence="1" id="KW-0378">Hydrolase</keyword>
<feature type="domain" description="Helicase C-terminal" evidence="3">
    <location>
        <begin position="545"/>
        <end position="710"/>
    </location>
</feature>
<dbReference type="PROSITE" id="PS51192">
    <property type="entry name" value="HELICASE_ATP_BIND_1"/>
    <property type="match status" value="1"/>
</dbReference>
<dbReference type="PANTHER" id="PTHR10799">
    <property type="entry name" value="SNF2/RAD54 HELICASE FAMILY"/>
    <property type="match status" value="1"/>
</dbReference>
<dbReference type="Pfam" id="PF00271">
    <property type="entry name" value="Helicase_C"/>
    <property type="match status" value="1"/>
</dbReference>
<dbReference type="SUPFAM" id="SSF52540">
    <property type="entry name" value="P-loop containing nucleoside triphosphate hydrolases"/>
    <property type="match status" value="2"/>
</dbReference>
<dbReference type="GO" id="GO:0004386">
    <property type="term" value="F:helicase activity"/>
    <property type="evidence" value="ECO:0007669"/>
    <property type="project" value="UniProtKB-KW"/>
</dbReference>
<dbReference type="InterPro" id="IPR014001">
    <property type="entry name" value="Helicase_ATP-bd"/>
</dbReference>